<feature type="domain" description="Heterokaryon incompatibility" evidence="1">
    <location>
        <begin position="41"/>
        <end position="123"/>
    </location>
</feature>
<feature type="non-terminal residue" evidence="2">
    <location>
        <position position="1"/>
    </location>
</feature>
<dbReference type="PANTHER" id="PTHR24148">
    <property type="entry name" value="ANKYRIN REPEAT DOMAIN-CONTAINING PROTEIN 39 HOMOLOG-RELATED"/>
    <property type="match status" value="1"/>
</dbReference>
<dbReference type="Proteomes" id="UP000800235">
    <property type="component" value="Unassembled WGS sequence"/>
</dbReference>
<evidence type="ECO:0000259" key="1">
    <source>
        <dbReference type="Pfam" id="PF06985"/>
    </source>
</evidence>
<dbReference type="Pfam" id="PF06985">
    <property type="entry name" value="HET"/>
    <property type="match status" value="1"/>
</dbReference>
<proteinExistence type="predicted"/>
<sequence>YQYTPLPSNTSFRFLELLPGPREEAPSYRLHFADWNSPPEYEAISYAWGNLARTHSSLCDNKSMEITQSLHECLVHIRHQDASRVLWADAGCIDQSNVDERNFQVSNMRQIYKNAQKVLVWLG</sequence>
<dbReference type="InterPro" id="IPR052895">
    <property type="entry name" value="HetReg/Transcr_Mod"/>
</dbReference>
<dbReference type="OrthoDB" id="3553147at2759"/>
<comment type="caution">
    <text evidence="2">The sequence shown here is derived from an EMBL/GenBank/DDBJ whole genome shotgun (WGS) entry which is preliminary data.</text>
</comment>
<dbReference type="PANTHER" id="PTHR24148:SF64">
    <property type="entry name" value="HETEROKARYON INCOMPATIBILITY DOMAIN-CONTAINING PROTEIN"/>
    <property type="match status" value="1"/>
</dbReference>
<evidence type="ECO:0000313" key="2">
    <source>
        <dbReference type="EMBL" id="KAF2432985.1"/>
    </source>
</evidence>
<feature type="non-terminal residue" evidence="2">
    <location>
        <position position="123"/>
    </location>
</feature>
<dbReference type="InterPro" id="IPR010730">
    <property type="entry name" value="HET"/>
</dbReference>
<reference evidence="2" key="1">
    <citation type="journal article" date="2020" name="Stud. Mycol.">
        <title>101 Dothideomycetes genomes: a test case for predicting lifestyles and emergence of pathogens.</title>
        <authorList>
            <person name="Haridas S."/>
            <person name="Albert R."/>
            <person name="Binder M."/>
            <person name="Bloem J."/>
            <person name="Labutti K."/>
            <person name="Salamov A."/>
            <person name="Andreopoulos B."/>
            <person name="Baker S."/>
            <person name="Barry K."/>
            <person name="Bills G."/>
            <person name="Bluhm B."/>
            <person name="Cannon C."/>
            <person name="Castanera R."/>
            <person name="Culley D."/>
            <person name="Daum C."/>
            <person name="Ezra D."/>
            <person name="Gonzalez J."/>
            <person name="Henrissat B."/>
            <person name="Kuo A."/>
            <person name="Liang C."/>
            <person name="Lipzen A."/>
            <person name="Lutzoni F."/>
            <person name="Magnuson J."/>
            <person name="Mondo S."/>
            <person name="Nolan M."/>
            <person name="Ohm R."/>
            <person name="Pangilinan J."/>
            <person name="Park H.-J."/>
            <person name="Ramirez L."/>
            <person name="Alfaro M."/>
            <person name="Sun H."/>
            <person name="Tritt A."/>
            <person name="Yoshinaga Y."/>
            <person name="Zwiers L.-H."/>
            <person name="Turgeon B."/>
            <person name="Goodwin S."/>
            <person name="Spatafora J."/>
            <person name="Crous P."/>
            <person name="Grigoriev I."/>
        </authorList>
    </citation>
    <scope>NUCLEOTIDE SEQUENCE</scope>
    <source>
        <strain evidence="2">CBS 130266</strain>
    </source>
</reference>
<dbReference type="EMBL" id="MU007023">
    <property type="protein sequence ID" value="KAF2432985.1"/>
    <property type="molecule type" value="Genomic_DNA"/>
</dbReference>
<accession>A0A9P4NVC4</accession>
<protein>
    <submittedName>
        <fullName evidence="2">HET-domain-containing protein</fullName>
    </submittedName>
</protein>
<dbReference type="AlphaFoldDB" id="A0A9P4NVC4"/>
<name>A0A9P4NVC4_9PEZI</name>
<keyword evidence="3" id="KW-1185">Reference proteome</keyword>
<gene>
    <name evidence="2" type="ORF">EJ08DRAFT_567775</name>
</gene>
<organism evidence="2 3">
    <name type="scientific">Tothia fuscella</name>
    <dbReference type="NCBI Taxonomy" id="1048955"/>
    <lineage>
        <taxon>Eukaryota</taxon>
        <taxon>Fungi</taxon>
        <taxon>Dikarya</taxon>
        <taxon>Ascomycota</taxon>
        <taxon>Pezizomycotina</taxon>
        <taxon>Dothideomycetes</taxon>
        <taxon>Pleosporomycetidae</taxon>
        <taxon>Venturiales</taxon>
        <taxon>Cylindrosympodiaceae</taxon>
        <taxon>Tothia</taxon>
    </lineage>
</organism>
<evidence type="ECO:0000313" key="3">
    <source>
        <dbReference type="Proteomes" id="UP000800235"/>
    </source>
</evidence>